<evidence type="ECO:0000313" key="1">
    <source>
        <dbReference type="EMBL" id="CAI8055720.1"/>
    </source>
</evidence>
<dbReference type="EMBL" id="CASHTH010004299">
    <property type="protein sequence ID" value="CAI8055720.1"/>
    <property type="molecule type" value="Genomic_DNA"/>
</dbReference>
<evidence type="ECO:0000313" key="2">
    <source>
        <dbReference type="Proteomes" id="UP001174909"/>
    </source>
</evidence>
<comment type="caution">
    <text evidence="1">The sequence shown here is derived from an EMBL/GenBank/DDBJ whole genome shotgun (WGS) entry which is preliminary data.</text>
</comment>
<protein>
    <submittedName>
        <fullName evidence="1">Uncharacterized protein</fullName>
    </submittedName>
</protein>
<gene>
    <name evidence="1" type="ORF">GBAR_LOCUS30392</name>
</gene>
<accession>A0AA35XKT7</accession>
<proteinExistence type="predicted"/>
<reference evidence="1" key="1">
    <citation type="submission" date="2023-03" db="EMBL/GenBank/DDBJ databases">
        <authorList>
            <person name="Steffen K."/>
            <person name="Cardenas P."/>
        </authorList>
    </citation>
    <scope>NUCLEOTIDE SEQUENCE</scope>
</reference>
<feature type="non-terminal residue" evidence="1">
    <location>
        <position position="1"/>
    </location>
</feature>
<dbReference type="AlphaFoldDB" id="A0AA35XKT7"/>
<name>A0AA35XKT7_GEOBA</name>
<keyword evidence="2" id="KW-1185">Reference proteome</keyword>
<organism evidence="1 2">
    <name type="scientific">Geodia barretti</name>
    <name type="common">Barrett's horny sponge</name>
    <dbReference type="NCBI Taxonomy" id="519541"/>
    <lineage>
        <taxon>Eukaryota</taxon>
        <taxon>Metazoa</taxon>
        <taxon>Porifera</taxon>
        <taxon>Demospongiae</taxon>
        <taxon>Heteroscleromorpha</taxon>
        <taxon>Tetractinellida</taxon>
        <taxon>Astrophorina</taxon>
        <taxon>Geodiidae</taxon>
        <taxon>Geodia</taxon>
    </lineage>
</organism>
<sequence length="70" mass="8023">MKVVEEGGGTLTLVSPTRIIFPEYPSGLRMRKIANFHNLWHRKKRQAGGDFEFISRIVLLNESVNYTDST</sequence>
<dbReference type="Proteomes" id="UP001174909">
    <property type="component" value="Unassembled WGS sequence"/>
</dbReference>